<organism evidence="2 3">
    <name type="scientific">Bacteriovorax antarcticus</name>
    <dbReference type="NCBI Taxonomy" id="3088717"/>
    <lineage>
        <taxon>Bacteria</taxon>
        <taxon>Pseudomonadati</taxon>
        <taxon>Bdellovibrionota</taxon>
        <taxon>Bacteriovoracia</taxon>
        <taxon>Bacteriovoracales</taxon>
        <taxon>Bacteriovoracaceae</taxon>
        <taxon>Bacteriovorax</taxon>
    </lineage>
</organism>
<protein>
    <recommendedName>
        <fullName evidence="4">Lipoprotein</fullName>
    </recommendedName>
</protein>
<sequence length="563" mass="64128">MKNNKTQSALLLTVLLASSCATGPDRYTPVPYREDVSFYQPFMADRFPAGAKECWDSVRYFFGAEKPNTAADLLHNQVTAKKITEAMAKNPLRYPKGFEGKEGYQIQYGFESEYLHDETEVLLKNYMPAPPFYNDSKEAWLAMTPAARLKKMDDLIDASEDAAPEDQLFAYRAKGKLIKITDDKELNAALPDSFVYDAGHFEIVLDPSNTAEEIISKIKIINKNLGVGSMQLTVSNPLDKAFLKENKAAREELKSELLGYYNFMNDFDTLSKLETGYERFLKDPKVQAVKSFNHPWLGPMNKLKHDKLEKLIDGIVEGKAYSEDQLKQMSYLVVSHKFIGGLSFRPDVAYKKSRLASEVRDCHQNVKCIEDRIIRETYFLMKGKESFKSFSTLAQFDTEKNFSKIKPNDVQNMLSALFPPYGQFEQTELELYRNFSFPFRDWSKHVETLGKPGLATQIADAQTAYTEALKKIMFEYNAKMISADRATRELAKTEAQTKVMGALAEFSKKSGLTDAMKAKYNELLNPEEIKNFDILKFTFFIKALRPTGESIALVSFYETRLTA</sequence>
<evidence type="ECO:0000313" key="3">
    <source>
        <dbReference type="Proteomes" id="UP001302274"/>
    </source>
</evidence>
<dbReference type="EMBL" id="JAYGJQ010000002">
    <property type="protein sequence ID" value="MEA9356968.1"/>
    <property type="molecule type" value="Genomic_DNA"/>
</dbReference>
<keyword evidence="3" id="KW-1185">Reference proteome</keyword>
<keyword evidence="1" id="KW-0732">Signal</keyword>
<evidence type="ECO:0000313" key="2">
    <source>
        <dbReference type="EMBL" id="MEA9356968.1"/>
    </source>
</evidence>
<dbReference type="PROSITE" id="PS51257">
    <property type="entry name" value="PROKAR_LIPOPROTEIN"/>
    <property type="match status" value="1"/>
</dbReference>
<evidence type="ECO:0000256" key="1">
    <source>
        <dbReference type="SAM" id="SignalP"/>
    </source>
</evidence>
<accession>A0ABU5VV83</accession>
<dbReference type="Proteomes" id="UP001302274">
    <property type="component" value="Unassembled WGS sequence"/>
</dbReference>
<evidence type="ECO:0008006" key="4">
    <source>
        <dbReference type="Google" id="ProtNLM"/>
    </source>
</evidence>
<gene>
    <name evidence="2" type="ORF">SHI21_12155</name>
</gene>
<proteinExistence type="predicted"/>
<comment type="caution">
    <text evidence="2">The sequence shown here is derived from an EMBL/GenBank/DDBJ whole genome shotgun (WGS) entry which is preliminary data.</text>
</comment>
<name>A0ABU5VV83_9BACT</name>
<dbReference type="RefSeq" id="WP_323576862.1">
    <property type="nucleotide sequence ID" value="NZ_JAYGJQ010000002.1"/>
</dbReference>
<feature type="signal peptide" evidence="1">
    <location>
        <begin position="1"/>
        <end position="23"/>
    </location>
</feature>
<reference evidence="2 3" key="1">
    <citation type="submission" date="2023-11" db="EMBL/GenBank/DDBJ databases">
        <title>A Novel Polar Bacteriovorax (B. antarcticus) Isolated from the Biocrust in Antarctica.</title>
        <authorList>
            <person name="Mun W."/>
            <person name="Choi S.Y."/>
            <person name="Mitchell R.J."/>
        </authorList>
    </citation>
    <scope>NUCLEOTIDE SEQUENCE [LARGE SCALE GENOMIC DNA]</scope>
    <source>
        <strain evidence="2 3">PP10</strain>
    </source>
</reference>
<feature type="chain" id="PRO_5045568636" description="Lipoprotein" evidence="1">
    <location>
        <begin position="24"/>
        <end position="563"/>
    </location>
</feature>